<accession>A0A4V4HP27</accession>
<evidence type="ECO:0000313" key="3">
    <source>
        <dbReference type="Proteomes" id="UP000305792"/>
    </source>
</evidence>
<dbReference type="InterPro" id="IPR036259">
    <property type="entry name" value="MFS_trans_sf"/>
</dbReference>
<keyword evidence="1" id="KW-1133">Transmembrane helix</keyword>
<dbReference type="Proteomes" id="UP000305792">
    <property type="component" value="Unassembled WGS sequence"/>
</dbReference>
<dbReference type="Pfam" id="PF07690">
    <property type="entry name" value="MFS_1"/>
    <property type="match status" value="1"/>
</dbReference>
<dbReference type="GO" id="GO:0022857">
    <property type="term" value="F:transmembrane transporter activity"/>
    <property type="evidence" value="ECO:0007669"/>
    <property type="project" value="InterPro"/>
</dbReference>
<dbReference type="InterPro" id="IPR053160">
    <property type="entry name" value="MFS_DHA3_Transporter"/>
</dbReference>
<feature type="transmembrane region" description="Helical" evidence="1">
    <location>
        <begin position="245"/>
        <end position="263"/>
    </location>
</feature>
<feature type="transmembrane region" description="Helical" evidence="1">
    <location>
        <begin position="334"/>
        <end position="356"/>
    </location>
</feature>
<keyword evidence="3" id="KW-1185">Reference proteome</keyword>
<dbReference type="PANTHER" id="PTHR23530">
    <property type="entry name" value="TRANSPORT PROTEIN-RELATED"/>
    <property type="match status" value="1"/>
</dbReference>
<feature type="transmembrane region" description="Helical" evidence="1">
    <location>
        <begin position="34"/>
        <end position="55"/>
    </location>
</feature>
<dbReference type="EMBL" id="STGX01000008">
    <property type="protein sequence ID" value="THV28346.1"/>
    <property type="molecule type" value="Genomic_DNA"/>
</dbReference>
<feature type="transmembrane region" description="Helical" evidence="1">
    <location>
        <begin position="76"/>
        <end position="104"/>
    </location>
</feature>
<comment type="caution">
    <text evidence="2">The sequence shown here is derived from an EMBL/GenBank/DDBJ whole genome shotgun (WGS) entry which is preliminary data.</text>
</comment>
<dbReference type="InterPro" id="IPR011701">
    <property type="entry name" value="MFS"/>
</dbReference>
<evidence type="ECO:0000313" key="2">
    <source>
        <dbReference type="EMBL" id="THV28346.1"/>
    </source>
</evidence>
<dbReference type="RefSeq" id="WP_136529957.1">
    <property type="nucleotide sequence ID" value="NZ_STGX01000008.1"/>
</dbReference>
<dbReference type="SUPFAM" id="SSF103473">
    <property type="entry name" value="MFS general substrate transporter"/>
    <property type="match status" value="1"/>
</dbReference>
<gene>
    <name evidence="2" type="ORF">E9998_12110</name>
</gene>
<keyword evidence="1" id="KW-0812">Transmembrane</keyword>
<organism evidence="2 3">
    <name type="scientific">Glycomyces paridis</name>
    <dbReference type="NCBI Taxonomy" id="2126555"/>
    <lineage>
        <taxon>Bacteria</taxon>
        <taxon>Bacillati</taxon>
        <taxon>Actinomycetota</taxon>
        <taxon>Actinomycetes</taxon>
        <taxon>Glycomycetales</taxon>
        <taxon>Glycomycetaceae</taxon>
        <taxon>Glycomyces</taxon>
    </lineage>
</organism>
<dbReference type="OrthoDB" id="8596007at2"/>
<evidence type="ECO:0000256" key="1">
    <source>
        <dbReference type="SAM" id="Phobius"/>
    </source>
</evidence>
<dbReference type="AlphaFoldDB" id="A0A4V4HP27"/>
<keyword evidence="1" id="KW-0472">Membrane</keyword>
<protein>
    <submittedName>
        <fullName evidence="2">MFS transporter</fullName>
    </submittedName>
</protein>
<dbReference type="PANTHER" id="PTHR23530:SF1">
    <property type="entry name" value="PERMEASE, MAJOR FACILITATOR SUPERFAMILY-RELATED"/>
    <property type="match status" value="1"/>
</dbReference>
<sequence length="401" mass="41279">MRTVLVRRLCALVALVSFADFVFGATVVVHMMNGGLTGAMIGVALAVSGVLANLVETPSGAWGDKYGQRRMLVAGVGLWGLGLMAFGLSQSMLLITVALALWGIGQSCYSGAPTALVLNRLHEEIGDEGVAEVVRKVHIVRWSASAAAAGAVFLTTGRIDVETALVAAGALLLPVALWVRLRWPEYRSGTEDSTLRLLGRGFALAVRGEIRTQLLYTAVIGFVLTVVILTWQPLALGPIGFEAEALGMVLLVFTVASAVGAWATKFTERFPVGAVLPAGVLLTCAALFAVGAGAVGTGAALLAAEALTGLLMCLNSMRAQQLFPDELRATMSSIMSAVLGLSMAFGDLVAGLLWEAVGVEGAVRWCALGAAAACAAVVAAGRLGPAARVGRGAPARAEQPA</sequence>
<feature type="transmembrane region" description="Helical" evidence="1">
    <location>
        <begin position="214"/>
        <end position="233"/>
    </location>
</feature>
<reference evidence="2 3" key="1">
    <citation type="journal article" date="2018" name="Int. J. Syst. Evol. Microbiol.">
        <title>Glycomyces paridis sp. nov., isolated from the medicinal plant Paris polyphylla.</title>
        <authorList>
            <person name="Fang X.M."/>
            <person name="Bai J.L."/>
            <person name="Su J."/>
            <person name="Zhao L.L."/>
            <person name="Liu H.Y."/>
            <person name="Ma B.P."/>
            <person name="Zhang Y.Q."/>
            <person name="Yu L.Y."/>
        </authorList>
    </citation>
    <scope>NUCLEOTIDE SEQUENCE [LARGE SCALE GENOMIC DNA]</scope>
    <source>
        <strain evidence="2 3">CPCC 204357</strain>
    </source>
</reference>
<dbReference type="Gene3D" id="1.20.1250.20">
    <property type="entry name" value="MFS general substrate transporter like domains"/>
    <property type="match status" value="2"/>
</dbReference>
<name>A0A4V4HP27_9ACTN</name>
<feature type="transmembrane region" description="Helical" evidence="1">
    <location>
        <begin position="163"/>
        <end position="181"/>
    </location>
</feature>
<feature type="transmembrane region" description="Helical" evidence="1">
    <location>
        <begin position="295"/>
        <end position="314"/>
    </location>
</feature>
<feature type="transmembrane region" description="Helical" evidence="1">
    <location>
        <begin position="270"/>
        <end position="289"/>
    </location>
</feature>
<proteinExistence type="predicted"/>
<feature type="transmembrane region" description="Helical" evidence="1">
    <location>
        <begin position="362"/>
        <end position="381"/>
    </location>
</feature>